<sequence length="101" mass="11243">MGRGVISGIRLKTFESNGILLSSEFIILQVGTNKEEVQCALIATPLVNSDGLQVRKNEANNGHGMFKSATWALCLLRENDRYTSKSCLWYSALQAYSKRTE</sequence>
<accession>A0ABQ4XZ03</accession>
<evidence type="ECO:0000313" key="1">
    <source>
        <dbReference type="EMBL" id="GJS70356.1"/>
    </source>
</evidence>
<proteinExistence type="predicted"/>
<protein>
    <submittedName>
        <fullName evidence="1">Uncharacterized protein</fullName>
    </submittedName>
</protein>
<evidence type="ECO:0000313" key="2">
    <source>
        <dbReference type="Proteomes" id="UP001151760"/>
    </source>
</evidence>
<dbReference type="EMBL" id="BQNB010009928">
    <property type="protein sequence ID" value="GJS70356.1"/>
    <property type="molecule type" value="Genomic_DNA"/>
</dbReference>
<gene>
    <name evidence="1" type="ORF">Tco_0703197</name>
</gene>
<reference evidence="1" key="1">
    <citation type="journal article" date="2022" name="Int. J. Mol. Sci.">
        <title>Draft Genome of Tanacetum Coccineum: Genomic Comparison of Closely Related Tanacetum-Family Plants.</title>
        <authorList>
            <person name="Yamashiro T."/>
            <person name="Shiraishi A."/>
            <person name="Nakayama K."/>
            <person name="Satake H."/>
        </authorList>
    </citation>
    <scope>NUCLEOTIDE SEQUENCE</scope>
</reference>
<name>A0ABQ4XZ03_9ASTR</name>
<keyword evidence="2" id="KW-1185">Reference proteome</keyword>
<comment type="caution">
    <text evidence="1">The sequence shown here is derived from an EMBL/GenBank/DDBJ whole genome shotgun (WGS) entry which is preliminary data.</text>
</comment>
<reference evidence="1" key="2">
    <citation type="submission" date="2022-01" db="EMBL/GenBank/DDBJ databases">
        <authorList>
            <person name="Yamashiro T."/>
            <person name="Shiraishi A."/>
            <person name="Satake H."/>
            <person name="Nakayama K."/>
        </authorList>
    </citation>
    <scope>NUCLEOTIDE SEQUENCE</scope>
</reference>
<dbReference type="Proteomes" id="UP001151760">
    <property type="component" value="Unassembled WGS sequence"/>
</dbReference>
<organism evidence="1 2">
    <name type="scientific">Tanacetum coccineum</name>
    <dbReference type="NCBI Taxonomy" id="301880"/>
    <lineage>
        <taxon>Eukaryota</taxon>
        <taxon>Viridiplantae</taxon>
        <taxon>Streptophyta</taxon>
        <taxon>Embryophyta</taxon>
        <taxon>Tracheophyta</taxon>
        <taxon>Spermatophyta</taxon>
        <taxon>Magnoliopsida</taxon>
        <taxon>eudicotyledons</taxon>
        <taxon>Gunneridae</taxon>
        <taxon>Pentapetalae</taxon>
        <taxon>asterids</taxon>
        <taxon>campanulids</taxon>
        <taxon>Asterales</taxon>
        <taxon>Asteraceae</taxon>
        <taxon>Asteroideae</taxon>
        <taxon>Anthemideae</taxon>
        <taxon>Anthemidinae</taxon>
        <taxon>Tanacetum</taxon>
    </lineage>
</organism>